<feature type="compositionally biased region" description="Polar residues" evidence="1">
    <location>
        <begin position="228"/>
        <end position="240"/>
    </location>
</feature>
<accession>A0A1B7P659</accession>
<proteinExistence type="predicted"/>
<evidence type="ECO:0000313" key="2">
    <source>
        <dbReference type="EMBL" id="OAX84512.1"/>
    </source>
</evidence>
<organism evidence="2 3">
    <name type="scientific">Emergomyces africanus</name>
    <dbReference type="NCBI Taxonomy" id="1955775"/>
    <lineage>
        <taxon>Eukaryota</taxon>
        <taxon>Fungi</taxon>
        <taxon>Dikarya</taxon>
        <taxon>Ascomycota</taxon>
        <taxon>Pezizomycotina</taxon>
        <taxon>Eurotiomycetes</taxon>
        <taxon>Eurotiomycetidae</taxon>
        <taxon>Onygenales</taxon>
        <taxon>Ajellomycetaceae</taxon>
        <taxon>Emergomyces</taxon>
    </lineage>
</organism>
<gene>
    <name evidence="2" type="ORF">ACJ72_01128</name>
</gene>
<protein>
    <submittedName>
        <fullName evidence="2">Uncharacterized protein</fullName>
    </submittedName>
</protein>
<evidence type="ECO:0000313" key="3">
    <source>
        <dbReference type="Proteomes" id="UP000091918"/>
    </source>
</evidence>
<comment type="caution">
    <text evidence="2">The sequence shown here is derived from an EMBL/GenBank/DDBJ whole genome shotgun (WGS) entry which is preliminary data.</text>
</comment>
<evidence type="ECO:0000256" key="1">
    <source>
        <dbReference type="SAM" id="MobiDB-lite"/>
    </source>
</evidence>
<dbReference type="EMBL" id="LGUA01000071">
    <property type="protein sequence ID" value="OAX84512.1"/>
    <property type="molecule type" value="Genomic_DNA"/>
</dbReference>
<reference evidence="2 3" key="1">
    <citation type="submission" date="2015-07" db="EMBL/GenBank/DDBJ databases">
        <title>Emmonsia species relationships and genome sequence.</title>
        <authorList>
            <person name="Cuomo C.A."/>
            <person name="Schwartz I.S."/>
            <person name="Kenyon C."/>
            <person name="de Hoog G.S."/>
            <person name="Govender N.P."/>
            <person name="Botha A."/>
            <person name="Moreno L."/>
            <person name="de Vries M."/>
            <person name="Munoz J.F."/>
            <person name="Stielow J.B."/>
        </authorList>
    </citation>
    <scope>NUCLEOTIDE SEQUENCE [LARGE SCALE GENOMIC DNA]</scope>
    <source>
        <strain evidence="2 3">CBS 136260</strain>
    </source>
</reference>
<dbReference type="AlphaFoldDB" id="A0A1B7P659"/>
<feature type="region of interest" description="Disordered" evidence="1">
    <location>
        <begin position="226"/>
        <end position="296"/>
    </location>
</feature>
<feature type="region of interest" description="Disordered" evidence="1">
    <location>
        <begin position="1"/>
        <end position="67"/>
    </location>
</feature>
<feature type="compositionally biased region" description="Acidic residues" evidence="1">
    <location>
        <begin position="165"/>
        <end position="182"/>
    </location>
</feature>
<dbReference type="OrthoDB" id="5374569at2759"/>
<feature type="region of interest" description="Disordered" evidence="1">
    <location>
        <begin position="151"/>
        <end position="185"/>
    </location>
</feature>
<name>A0A1B7P659_9EURO</name>
<dbReference type="STRING" id="1658172.A0A1B7P659"/>
<feature type="compositionally biased region" description="Polar residues" evidence="1">
    <location>
        <begin position="30"/>
        <end position="49"/>
    </location>
</feature>
<sequence length="397" mass="43776">MPRTLPWHVNDKSRKSATPTTSGSKRHSKSTLSTSAEACNLPTPTSTPRQLVRTPSTSPPCEAPPPVEFMNEGLENDDQYIMVEDEFLATAQTFTRHLHHAEYVRKKNEAKIQNANAIRGLAHPGAKSTMSAQDRKKMESEENLAKQKAALGELKRVAGRPPVDSEVEDEGIESDEDKDDDPWVGTSLQNLMTHQLKHQSLVGLHGIKSTTRAALGFAKAPGGLLGRNASSNQQGHSTPTRGAEVDPYIVDDDEMTTEDDDDLDAQPRRSKSVQISTAKPGPRSKTHTAVPRATNTKVQAVAGSDPRRKANLFHELGNLKKNEQQTTFAPPKRSRIMSLFDDSDDEQTTKMKKNEGSSSNKHQILKRSPSKTASNKRPENDRISKKARLNEVPTFLL</sequence>
<feature type="compositionally biased region" description="Pro residues" evidence="1">
    <location>
        <begin position="57"/>
        <end position="67"/>
    </location>
</feature>
<keyword evidence="3" id="KW-1185">Reference proteome</keyword>
<feature type="region of interest" description="Disordered" evidence="1">
    <location>
        <begin position="320"/>
        <end position="397"/>
    </location>
</feature>
<feature type="compositionally biased region" description="Acidic residues" evidence="1">
    <location>
        <begin position="249"/>
        <end position="264"/>
    </location>
</feature>
<dbReference type="Proteomes" id="UP000091918">
    <property type="component" value="Unassembled WGS sequence"/>
</dbReference>